<dbReference type="CDD" id="cd06503">
    <property type="entry name" value="ATP-synt_Fo_b"/>
    <property type="match status" value="1"/>
</dbReference>
<evidence type="ECO:0000256" key="7">
    <source>
        <dbReference type="ARBA" id="ARBA00023065"/>
    </source>
</evidence>
<feature type="coiled-coil region" evidence="13">
    <location>
        <begin position="54"/>
        <end position="109"/>
    </location>
</feature>
<gene>
    <name evidence="11 14" type="primary">atpF</name>
</gene>
<dbReference type="EMBL" id="KM462874">
    <property type="protein sequence ID" value="AIT94467.1"/>
    <property type="molecule type" value="Genomic_DNA"/>
</dbReference>
<dbReference type="GO" id="GO:0045259">
    <property type="term" value="C:proton-transporting ATP synthase complex"/>
    <property type="evidence" value="ECO:0007669"/>
    <property type="project" value="UniProtKB-KW"/>
</dbReference>
<evidence type="ECO:0000256" key="12">
    <source>
        <dbReference type="RuleBase" id="RU003848"/>
    </source>
</evidence>
<keyword evidence="9 11" id="KW-0066">ATP synthesis</keyword>
<dbReference type="RefSeq" id="YP_009105820.1">
    <property type="nucleotide sequence ID" value="NC_025536.1"/>
</dbReference>
<evidence type="ECO:0000313" key="14">
    <source>
        <dbReference type="EMBL" id="AIT94467.1"/>
    </source>
</evidence>
<keyword evidence="8 11" id="KW-0472">Membrane</keyword>
<dbReference type="PANTHER" id="PTHR34264">
    <property type="entry name" value="ATP SYNTHASE SUBUNIT B, CHLOROPLASTIC"/>
    <property type="match status" value="1"/>
</dbReference>
<evidence type="ECO:0000256" key="9">
    <source>
        <dbReference type="ARBA" id="ARBA00023310"/>
    </source>
</evidence>
<sequence>MQILTKFLDIFNNIPIFILEVEGFNFNSNILETNVINLAVVISVVVSFVGGGLKSLLQNRKETIIKNLQEADERAKNALYELNEIKKQLEQAQKKAFELKEEGKLLAEKEKLEILAETEKNYIKLEKFKKQNLELQEKKAINQLSKRIVTMALAKVKEKLKNKLNSELHTSLNNYKIAFFTTYK</sequence>
<comment type="miscellaneous">
    <text evidence="11">In plastids the F-type ATPase is also known as CF(1)CF(0).</text>
</comment>
<dbReference type="HAMAP" id="MF_01398">
    <property type="entry name" value="ATP_synth_b_bprime"/>
    <property type="match status" value="1"/>
</dbReference>
<protein>
    <recommendedName>
        <fullName evidence="11">ATP synthase subunit b, chloroplastic</fullName>
    </recommendedName>
    <alternativeName>
        <fullName evidence="11">ATP synthase F(0) sector subunit b</fullName>
    </alternativeName>
    <alternativeName>
        <fullName evidence="11">ATPase subunit I</fullName>
    </alternativeName>
</protein>
<keyword evidence="7 11" id="KW-0406">Ion transport</keyword>
<comment type="similarity">
    <text evidence="11 12">Belongs to the ATPase B chain family.</text>
</comment>
<reference evidence="14" key="1">
    <citation type="journal article" date="2014" name="BMC Evol. Biol.">
        <title>Chloroplast phylogenomic analysis resolves deep-level relationships within the green algal class Trebouxiophyceae.</title>
        <authorList>
            <person name="Lemieux C."/>
            <person name="Otis C."/>
            <person name="Turmel M."/>
        </authorList>
    </citation>
    <scope>NUCLEOTIDE SEQUENCE</scope>
</reference>
<keyword evidence="14" id="KW-0150">Chloroplast</keyword>
<dbReference type="GO" id="GO:0046933">
    <property type="term" value="F:proton-transporting ATP synthase activity, rotational mechanism"/>
    <property type="evidence" value="ECO:0007669"/>
    <property type="project" value="UniProtKB-UniRule"/>
</dbReference>
<evidence type="ECO:0000256" key="10">
    <source>
        <dbReference type="ARBA" id="ARBA00025198"/>
    </source>
</evidence>
<geneLocation type="chloroplast" evidence="14"/>
<evidence type="ECO:0000256" key="2">
    <source>
        <dbReference type="ARBA" id="ARBA00022448"/>
    </source>
</evidence>
<keyword evidence="6 11" id="KW-1133">Transmembrane helix</keyword>
<dbReference type="GO" id="GO:0009535">
    <property type="term" value="C:chloroplast thylakoid membrane"/>
    <property type="evidence" value="ECO:0007669"/>
    <property type="project" value="UniProtKB-SubCell"/>
</dbReference>
<dbReference type="PANTHER" id="PTHR34264:SF3">
    <property type="entry name" value="ATP SYNTHASE SUBUNIT B, CHLOROPLASTIC"/>
    <property type="match status" value="1"/>
</dbReference>
<keyword evidence="5 11" id="KW-0375">Hydrogen ion transport</keyword>
<dbReference type="Pfam" id="PF00430">
    <property type="entry name" value="ATP-synt_B"/>
    <property type="match status" value="1"/>
</dbReference>
<feature type="transmembrane region" description="Helical" evidence="11">
    <location>
        <begin position="35"/>
        <end position="57"/>
    </location>
</feature>
<evidence type="ECO:0000256" key="4">
    <source>
        <dbReference type="ARBA" id="ARBA00022692"/>
    </source>
</evidence>
<comment type="subcellular location">
    <subcellularLocation>
        <location evidence="1">Membrane</location>
        <topology evidence="1">Single-pass membrane protein</topology>
    </subcellularLocation>
    <subcellularLocation>
        <location evidence="11">Plastid</location>
        <location evidence="11">Chloroplast thylakoid membrane</location>
        <topology evidence="11">Single-pass membrane protein</topology>
    </subcellularLocation>
</comment>
<comment type="function">
    <text evidence="10 11">F(1)F(0) ATP synthase produces ATP from ADP in the presence of a proton or sodium gradient. F-type ATPases consist of two structural domains, F(1) containing the extramembraneous catalytic core and F(0) containing the membrane proton channel, linked together by a central stalk and a peripheral stalk. During catalysis, ATP synthesis in the catalytic domain of F(1) is coupled via a rotary mechanism of the central stalk subunits to proton translocation.</text>
</comment>
<evidence type="ECO:0000256" key="11">
    <source>
        <dbReference type="HAMAP-Rule" id="MF_01398"/>
    </source>
</evidence>
<evidence type="ECO:0000256" key="3">
    <source>
        <dbReference type="ARBA" id="ARBA00022547"/>
    </source>
</evidence>
<comment type="subunit">
    <text evidence="11">F-type ATPases have 2 components, F(1) - the catalytic core - and F(0) - the membrane proton channel. F(1) has five subunits: alpha(3), beta(3), gamma(1), delta(1), epsilon(1). F(0) has four main subunits: a(1), b(1), b'(1) and c(10-14). The alpha and beta chains form an alternating ring which encloses part of the gamma chain. F(1) is attached to F(0) by a central stalk formed by the gamma and epsilon chains, while a peripheral stalk is formed by the delta, b and b' chains.</text>
</comment>
<comment type="function">
    <text evidence="11">Component of the F(0) channel, it forms part of the peripheral stalk, linking F(1) to F(0).</text>
</comment>
<evidence type="ECO:0000256" key="5">
    <source>
        <dbReference type="ARBA" id="ARBA00022781"/>
    </source>
</evidence>
<evidence type="ECO:0000256" key="6">
    <source>
        <dbReference type="ARBA" id="ARBA00022989"/>
    </source>
</evidence>
<accession>A0A097KMR1</accession>
<keyword evidence="2 11" id="KW-0813">Transport</keyword>
<proteinExistence type="inferred from homology"/>
<keyword evidence="13" id="KW-0175">Coiled coil</keyword>
<keyword evidence="14" id="KW-0934">Plastid</keyword>
<keyword evidence="4 11" id="KW-0812">Transmembrane</keyword>
<dbReference type="GeneID" id="22159786"/>
<keyword evidence="3 11" id="KW-0138">CF(0)</keyword>
<name>A0A097KMR1_9CHLO</name>
<keyword evidence="11" id="KW-0793">Thylakoid</keyword>
<evidence type="ECO:0000256" key="8">
    <source>
        <dbReference type="ARBA" id="ARBA00023136"/>
    </source>
</evidence>
<dbReference type="AlphaFoldDB" id="A0A097KMR1"/>
<evidence type="ECO:0000256" key="13">
    <source>
        <dbReference type="SAM" id="Coils"/>
    </source>
</evidence>
<evidence type="ECO:0000256" key="1">
    <source>
        <dbReference type="ARBA" id="ARBA00004167"/>
    </source>
</evidence>
<dbReference type="InterPro" id="IPR002146">
    <property type="entry name" value="ATP_synth_b/b'su_bac/chlpt"/>
</dbReference>
<organism evidence="14">
    <name type="scientific">Koliella corcontica</name>
    <dbReference type="NCBI Taxonomy" id="155904"/>
    <lineage>
        <taxon>Eukaryota</taxon>
        <taxon>Viridiplantae</taxon>
        <taxon>Chlorophyta</taxon>
        <taxon>core chlorophytes</taxon>
        <taxon>Trebouxiophyceae</taxon>
        <taxon>Prasiolales</taxon>
        <taxon>Koliellaceae</taxon>
        <taxon>Koliella</taxon>
    </lineage>
</organism>